<proteinExistence type="predicted"/>
<accession>A0A4R9AHX4</accession>
<dbReference type="EMBL" id="SOHJ01000002">
    <property type="protein sequence ID" value="TFD62547.1"/>
    <property type="molecule type" value="Genomic_DNA"/>
</dbReference>
<keyword evidence="3" id="KW-1185">Reference proteome</keyword>
<reference evidence="2 3" key="1">
    <citation type="submission" date="2019-03" db="EMBL/GenBank/DDBJ databases">
        <title>Genomics of glacier-inhabiting Cryobacterium strains.</title>
        <authorList>
            <person name="Liu Q."/>
            <person name="Xin Y.-H."/>
        </authorList>
    </citation>
    <scope>NUCLEOTIDE SEQUENCE [LARGE SCALE GENOMIC DNA]</scope>
    <source>
        <strain evidence="2 3">Sr39</strain>
    </source>
</reference>
<keyword evidence="1" id="KW-1133">Transmembrane helix</keyword>
<evidence type="ECO:0000313" key="3">
    <source>
        <dbReference type="Proteomes" id="UP000298170"/>
    </source>
</evidence>
<dbReference type="RefSeq" id="WP_134512901.1">
    <property type="nucleotide sequence ID" value="NZ_SOHJ01000002.1"/>
</dbReference>
<keyword evidence="1" id="KW-0812">Transmembrane</keyword>
<feature type="transmembrane region" description="Helical" evidence="1">
    <location>
        <begin position="12"/>
        <end position="40"/>
    </location>
</feature>
<protein>
    <submittedName>
        <fullName evidence="2">Uncharacterized protein</fullName>
    </submittedName>
</protein>
<sequence>MDLGGYSLAGWLGFIVAMLFAAYILFIPVYCAELMFWNLFPPPRGSRYHKENMWVGTHKVLVGSILFVVATVITIQLAQGVISSN</sequence>
<keyword evidence="1" id="KW-0472">Membrane</keyword>
<evidence type="ECO:0000313" key="2">
    <source>
        <dbReference type="EMBL" id="TFD62547.1"/>
    </source>
</evidence>
<comment type="caution">
    <text evidence="2">The sequence shown here is derived from an EMBL/GenBank/DDBJ whole genome shotgun (WGS) entry which is preliminary data.</text>
</comment>
<gene>
    <name evidence="2" type="ORF">E3T39_00925</name>
</gene>
<name>A0A4R9AHX4_9MICO</name>
<feature type="transmembrane region" description="Helical" evidence="1">
    <location>
        <begin position="60"/>
        <end position="82"/>
    </location>
</feature>
<dbReference type="Proteomes" id="UP000298170">
    <property type="component" value="Unassembled WGS sequence"/>
</dbReference>
<evidence type="ECO:0000256" key="1">
    <source>
        <dbReference type="SAM" id="Phobius"/>
    </source>
</evidence>
<organism evidence="2 3">
    <name type="scientific">Cryobacterium suzukii</name>
    <dbReference type="NCBI Taxonomy" id="1259198"/>
    <lineage>
        <taxon>Bacteria</taxon>
        <taxon>Bacillati</taxon>
        <taxon>Actinomycetota</taxon>
        <taxon>Actinomycetes</taxon>
        <taxon>Micrococcales</taxon>
        <taxon>Microbacteriaceae</taxon>
        <taxon>Cryobacterium</taxon>
    </lineage>
</organism>
<dbReference type="AlphaFoldDB" id="A0A4R9AHX4"/>